<protein>
    <recommendedName>
        <fullName evidence="4">DUF3575 domain-containing protein</fullName>
    </recommendedName>
</protein>
<sequence>MKKCCLIIGLCLSSLCSIHAQSTLKFIVDKEGKLFAIPSETNYEIKVPEATYKSYTSVSEQNRRLQEKYAEAYRQYTSFNRVEYIFTDYSYLQEADRPANMNVLSEAYRPFFNPYTPMLWRINPMALDYDEWYIKPVAFNTAVLVNGRQETWPALGGVNIASMAVSHRAGSFTVTTGGFAGRYYTPYTPHPSYWGGVNATARYELTDWMAMRAWGSYAFYGDNKADPFMVANPWMNRTNVGGSMEFKVSDDFGFGIGVNYQHNHFNNRMEPQFMFYPFGNAGSRFRLGF</sequence>
<feature type="signal peptide" evidence="1">
    <location>
        <begin position="1"/>
        <end position="20"/>
    </location>
</feature>
<comment type="caution">
    <text evidence="2">The sequence shown here is derived from an EMBL/GenBank/DDBJ whole genome shotgun (WGS) entry which is preliminary data.</text>
</comment>
<dbReference type="RefSeq" id="WP_243326749.1">
    <property type="nucleotide sequence ID" value="NZ_JAKZMM010000086.1"/>
</dbReference>
<evidence type="ECO:0000313" key="2">
    <source>
        <dbReference type="EMBL" id="MCJ2382441.1"/>
    </source>
</evidence>
<accession>A0ABT0C763</accession>
<name>A0ABT0C763_9BACT</name>
<evidence type="ECO:0000256" key="1">
    <source>
        <dbReference type="SAM" id="SignalP"/>
    </source>
</evidence>
<evidence type="ECO:0000313" key="3">
    <source>
        <dbReference type="Proteomes" id="UP001165444"/>
    </source>
</evidence>
<gene>
    <name evidence="2" type="ORF">MUN53_17840</name>
</gene>
<dbReference type="EMBL" id="JAKZMM010000086">
    <property type="protein sequence ID" value="MCJ2382441.1"/>
    <property type="molecule type" value="Genomic_DNA"/>
</dbReference>
<keyword evidence="3" id="KW-1185">Reference proteome</keyword>
<reference evidence="2 3" key="1">
    <citation type="submission" date="2022-03" db="EMBL/GenBank/DDBJ databases">
        <title>Parabacteroides sp. nov. isolated from swine feces.</title>
        <authorList>
            <person name="Bak J.E."/>
        </authorList>
    </citation>
    <scope>NUCLEOTIDE SEQUENCE [LARGE SCALE GENOMIC DNA]</scope>
    <source>
        <strain evidence="2 3">AGMB00274</strain>
    </source>
</reference>
<organism evidence="2 3">
    <name type="scientific">Parabacteroides faecalis</name>
    <dbReference type="NCBI Taxonomy" id="2924040"/>
    <lineage>
        <taxon>Bacteria</taxon>
        <taxon>Pseudomonadati</taxon>
        <taxon>Bacteroidota</taxon>
        <taxon>Bacteroidia</taxon>
        <taxon>Bacteroidales</taxon>
        <taxon>Tannerellaceae</taxon>
        <taxon>Parabacteroides</taxon>
    </lineage>
</organism>
<dbReference type="Proteomes" id="UP001165444">
    <property type="component" value="Unassembled WGS sequence"/>
</dbReference>
<proteinExistence type="predicted"/>
<keyword evidence="1" id="KW-0732">Signal</keyword>
<evidence type="ECO:0008006" key="4">
    <source>
        <dbReference type="Google" id="ProtNLM"/>
    </source>
</evidence>
<feature type="chain" id="PRO_5045052696" description="DUF3575 domain-containing protein" evidence="1">
    <location>
        <begin position="21"/>
        <end position="289"/>
    </location>
</feature>